<dbReference type="CDD" id="cd05233">
    <property type="entry name" value="SDR_c"/>
    <property type="match status" value="1"/>
</dbReference>
<dbReference type="SUPFAM" id="SSF51735">
    <property type="entry name" value="NAD(P)-binding Rossmann-fold domains"/>
    <property type="match status" value="1"/>
</dbReference>
<gene>
    <name evidence="4" type="ORF">AVO44_07855</name>
</gene>
<proteinExistence type="inferred from homology"/>
<dbReference type="InterPro" id="IPR036291">
    <property type="entry name" value="NAD(P)-bd_dom_sf"/>
</dbReference>
<dbReference type="Pfam" id="PF00106">
    <property type="entry name" value="adh_short"/>
    <property type="match status" value="1"/>
</dbReference>
<dbReference type="PROSITE" id="PS00061">
    <property type="entry name" value="ADH_SHORT"/>
    <property type="match status" value="1"/>
</dbReference>
<dbReference type="PRINTS" id="PR00081">
    <property type="entry name" value="GDHRDH"/>
</dbReference>
<protein>
    <recommendedName>
        <fullName evidence="6">Short-chain dehydrogenase</fullName>
    </recommendedName>
</protein>
<organism evidence="4 5">
    <name type="scientific">Ruegeria profundi</name>
    <dbReference type="NCBI Taxonomy" id="1685378"/>
    <lineage>
        <taxon>Bacteria</taxon>
        <taxon>Pseudomonadati</taxon>
        <taxon>Pseudomonadota</taxon>
        <taxon>Alphaproteobacteria</taxon>
        <taxon>Rhodobacterales</taxon>
        <taxon>Roseobacteraceae</taxon>
        <taxon>Ruegeria</taxon>
    </lineage>
</organism>
<dbReference type="AlphaFoldDB" id="A0A0X3TWM9"/>
<comment type="similarity">
    <text evidence="1 3">Belongs to the short-chain dehydrogenases/reductases (SDR) family.</text>
</comment>
<sequence length="240" mass="25443">MARAGAVVIATARDAAALDLVVRGIRDEGAKALAIAADVSDEAATEALVSETLNATGRIDSLINIAGSAETIGQKLWETPPETWQRLCATNITGALNLVRHIVPPMQAQHYGRMLFLSSPATFSPQPDTGAYAATKAAVNQMVQTLALELNGTGITVNAFNPGPIDTPLFGQVSETLGRNAPSAMMTSVARPPELAARLLLWLNAPETEGLTGEFVQWNNPNTLDAMDHFLRAYHIGKTS</sequence>
<dbReference type="Gene3D" id="3.40.50.720">
    <property type="entry name" value="NAD(P)-binding Rossmann-like Domain"/>
    <property type="match status" value="1"/>
</dbReference>
<reference evidence="5" key="1">
    <citation type="submission" date="2015-12" db="EMBL/GenBank/DDBJ databases">
        <authorList>
            <person name="Zhang G."/>
            <person name="Stingl U."/>
        </authorList>
    </citation>
    <scope>NUCLEOTIDE SEQUENCE [LARGE SCALE GENOMIC DNA]</scope>
    <source>
        <strain evidence="5">ZGT108</strain>
    </source>
</reference>
<evidence type="ECO:0000256" key="1">
    <source>
        <dbReference type="ARBA" id="ARBA00006484"/>
    </source>
</evidence>
<accession>A0A0X3TWM9</accession>
<dbReference type="PANTHER" id="PTHR43669:SF3">
    <property type="entry name" value="ALCOHOL DEHYDROGENASE, PUTATIVE (AFU_ORTHOLOGUE AFUA_3G03445)-RELATED"/>
    <property type="match status" value="1"/>
</dbReference>
<dbReference type="PRINTS" id="PR00080">
    <property type="entry name" value="SDRFAMILY"/>
</dbReference>
<dbReference type="InterPro" id="IPR002347">
    <property type="entry name" value="SDR_fam"/>
</dbReference>
<evidence type="ECO:0000313" key="5">
    <source>
        <dbReference type="Proteomes" id="UP000053690"/>
    </source>
</evidence>
<dbReference type="GO" id="GO:0016491">
    <property type="term" value="F:oxidoreductase activity"/>
    <property type="evidence" value="ECO:0007669"/>
    <property type="project" value="UniProtKB-KW"/>
</dbReference>
<evidence type="ECO:0000256" key="3">
    <source>
        <dbReference type="RuleBase" id="RU000363"/>
    </source>
</evidence>
<name>A0A0X3TWM9_9RHOB</name>
<keyword evidence="2" id="KW-0560">Oxidoreductase</keyword>
<evidence type="ECO:0000256" key="2">
    <source>
        <dbReference type="ARBA" id="ARBA00023002"/>
    </source>
</evidence>
<dbReference type="PANTHER" id="PTHR43669">
    <property type="entry name" value="5-KETO-D-GLUCONATE 5-REDUCTASE"/>
    <property type="match status" value="1"/>
</dbReference>
<dbReference type="EMBL" id="LQBP01000003">
    <property type="protein sequence ID" value="KUJ80069.1"/>
    <property type="molecule type" value="Genomic_DNA"/>
</dbReference>
<dbReference type="STRING" id="1685378.AVO44_07855"/>
<dbReference type="InterPro" id="IPR020904">
    <property type="entry name" value="Sc_DH/Rdtase_CS"/>
</dbReference>
<evidence type="ECO:0008006" key="6">
    <source>
        <dbReference type="Google" id="ProtNLM"/>
    </source>
</evidence>
<keyword evidence="5" id="KW-1185">Reference proteome</keyword>
<dbReference type="Proteomes" id="UP000053690">
    <property type="component" value="Unassembled WGS sequence"/>
</dbReference>
<evidence type="ECO:0000313" key="4">
    <source>
        <dbReference type="EMBL" id="KUJ80069.1"/>
    </source>
</evidence>
<comment type="caution">
    <text evidence="4">The sequence shown here is derived from an EMBL/GenBank/DDBJ whole genome shotgun (WGS) entry which is preliminary data.</text>
</comment>